<sequence length="241" mass="26808">MRPTLRLLTARLAPFSPTGLTGLLTHPNPRPTLIALYNHTLTLLSQLPAHSVYRQSTENLTRQRLNLVEAVKPAEYEAYKQELEAAKERAGMKDRKDSAFQLGLAVTQTRSVLEDLVRESSDMTVRDYFATETGRWSFPPMPGPATVLKEKPAEAPPHGALFGPGTSEESPAIPLFPVEPQLTEEQVSGLEEKFGGGLIEEVIDQGWAELNLVEDMHAAKVWEELEVVPEEGQWVGFERKP</sequence>
<evidence type="ECO:0000313" key="10">
    <source>
        <dbReference type="Proteomes" id="UP001447188"/>
    </source>
</evidence>
<dbReference type="PANTHER" id="PTHR12653">
    <property type="entry name" value="NADH-UBIQUINONE OXIDOREDUCTASE 13 KD-B SUBUNIT"/>
    <property type="match status" value="1"/>
</dbReference>
<dbReference type="Pfam" id="PF04716">
    <property type="entry name" value="ETC_C1_NDUFA5"/>
    <property type="match status" value="1"/>
</dbReference>
<protein>
    <submittedName>
        <fullName evidence="9">Uncharacterized protein</fullName>
    </submittedName>
</protein>
<reference evidence="9 10" key="1">
    <citation type="submission" date="2024-02" db="EMBL/GenBank/DDBJ databases">
        <title>Discinaceae phylogenomics.</title>
        <authorList>
            <person name="Dirks A.C."/>
            <person name="James T.Y."/>
        </authorList>
    </citation>
    <scope>NUCLEOTIDE SEQUENCE [LARGE SCALE GENOMIC DNA]</scope>
    <source>
        <strain evidence="9 10">ACD0624</strain>
    </source>
</reference>
<keyword evidence="8" id="KW-0472">Membrane</keyword>
<evidence type="ECO:0000256" key="3">
    <source>
        <dbReference type="ARBA" id="ARBA00022448"/>
    </source>
</evidence>
<gene>
    <name evidence="9" type="ORF">Q9L58_006354</name>
</gene>
<dbReference type="PANTHER" id="PTHR12653:SF0">
    <property type="entry name" value="NADH DEHYDROGENASE [UBIQUINONE] 1 ALPHA SUBCOMPLEX SUBUNIT 5"/>
    <property type="match status" value="1"/>
</dbReference>
<keyword evidence="6" id="KW-0249">Electron transport</keyword>
<evidence type="ECO:0000256" key="2">
    <source>
        <dbReference type="ARBA" id="ARBA00010261"/>
    </source>
</evidence>
<organism evidence="9 10">
    <name type="scientific">Discina gigas</name>
    <dbReference type="NCBI Taxonomy" id="1032678"/>
    <lineage>
        <taxon>Eukaryota</taxon>
        <taxon>Fungi</taxon>
        <taxon>Dikarya</taxon>
        <taxon>Ascomycota</taxon>
        <taxon>Pezizomycotina</taxon>
        <taxon>Pezizomycetes</taxon>
        <taxon>Pezizales</taxon>
        <taxon>Discinaceae</taxon>
        <taxon>Discina</taxon>
    </lineage>
</organism>
<evidence type="ECO:0000256" key="8">
    <source>
        <dbReference type="ARBA" id="ARBA00023136"/>
    </source>
</evidence>
<evidence type="ECO:0000256" key="6">
    <source>
        <dbReference type="ARBA" id="ARBA00022982"/>
    </source>
</evidence>
<comment type="caution">
    <text evidence="9">The sequence shown here is derived from an EMBL/GenBank/DDBJ whole genome shotgun (WGS) entry which is preliminary data.</text>
</comment>
<evidence type="ECO:0000256" key="4">
    <source>
        <dbReference type="ARBA" id="ARBA00022660"/>
    </source>
</evidence>
<evidence type="ECO:0000256" key="7">
    <source>
        <dbReference type="ARBA" id="ARBA00023128"/>
    </source>
</evidence>
<proteinExistence type="inferred from homology"/>
<dbReference type="Proteomes" id="UP001447188">
    <property type="component" value="Unassembled WGS sequence"/>
</dbReference>
<keyword evidence="4" id="KW-0679">Respiratory chain</keyword>
<name>A0ABR3GFE8_9PEZI</name>
<keyword evidence="10" id="KW-1185">Reference proteome</keyword>
<evidence type="ECO:0000256" key="5">
    <source>
        <dbReference type="ARBA" id="ARBA00022792"/>
    </source>
</evidence>
<dbReference type="InterPro" id="IPR006806">
    <property type="entry name" value="NDUFA5"/>
</dbReference>
<keyword evidence="7" id="KW-0496">Mitochondrion</keyword>
<dbReference type="EMBL" id="JBBBZM010000087">
    <property type="protein sequence ID" value="KAL0634689.1"/>
    <property type="molecule type" value="Genomic_DNA"/>
</dbReference>
<comment type="similarity">
    <text evidence="2">Belongs to the complex I NDUFA5 subunit family.</text>
</comment>
<evidence type="ECO:0000256" key="1">
    <source>
        <dbReference type="ARBA" id="ARBA00004443"/>
    </source>
</evidence>
<keyword evidence="5" id="KW-0999">Mitochondrion inner membrane</keyword>
<keyword evidence="3" id="KW-0813">Transport</keyword>
<accession>A0ABR3GFE8</accession>
<evidence type="ECO:0000313" key="9">
    <source>
        <dbReference type="EMBL" id="KAL0634689.1"/>
    </source>
</evidence>
<comment type="subcellular location">
    <subcellularLocation>
        <location evidence="1">Mitochondrion inner membrane</location>
        <topology evidence="1">Peripheral membrane protein</topology>
        <orientation evidence="1">Matrix side</orientation>
    </subcellularLocation>
</comment>